<sequence>MKKNYLKYILISICLLLVSFLAEASIQGPNKVLPGSTESYSCSSCHLYLGSGYWFVLGGTVVGSNSNYNSVSVQWDSNAGSGSISWRVGRTNHVTLNVARGYAPSAPNTPQINEYLCDQVNIGFSGSPSSGETWYWQSSSNGTSVSNSSSTRIVSPSTGTNYYYLRAKNDFGWSSAAILNLSWPDHEVPPAPSTTSRSRCEPGSVTLSSTSSSDLWYTSATSGTPFHTGSSYTTSFSSTKTYYVQAKSAFNCYSASRTPVTATIYSQVQGGSISTSQNICGGETPSQFTGSEAVHGNGVYQYQWRMRSPGGSWSNISGATNKNYQASSLSSSKDFQRRVISCGKTAYSNVVSVVVNTVPSLPSANSVSRCGSGTLSLSASVGSNGNTIRWYTALKGGSHFRQSTSYSPSLSSSKTYYISSYNTNTGCESSRVSISATVNSIPATPTASSASRCGAGAVSLSGSIGSNGNTIRWYTSSSGGSHFRQSTSYSPSLSSSKTYYISSYNTSTGCESSRVSISATVNSIPSTPTASSSSRCGAGTVSLSGTIGSNGNTIRWYTSSSGGSHFRQSTSYSPSLSSSKTYYISSYNTSTGCESSRVSISATVNPIPALPTAYSDARCGAGTLSLAGAIGSNGNTIRWYTSSSGGSHFRQSTSYNPSLSSSKTYYISSYNTNTGCESARVSVGAIVRTIPNAPSPNSDSRCGSGIVSLSGTAGSGGNTVRWYNDMSGGVHFRQSLSYSPSLSANQTFYISTFNTSTGCESDRVAVDAYVNSIPSVDAGANLSFHKFENSVSLNSTGESPAGGTYSGAYVNNNSFDISQSGVGDFTVTYTYTNSDGCSASTTKTLSVLANPEMTVEGTLDIVWGEDRELTVDPGFSGYQWYKDAEAINGATSNSYTVESIGEYHVEITAASGATLNLDPINFINLASQQNENFVQTIIYKTPKKEGESVKEIGEVNEQISYFDGLGRPTQTVATQASPNKNDLISPVEYDELGRPNKRFLPYAADKKDGLIHPTALRGAGNDYLQSSQYAFYAGSGTNEIANTTAPFAETVYENSPLNRPVAQYAPGENWAKEEGAKAVATEYQISSESDSVMRFNVDGNSLLVDGEYGSGVFQKTIVIDENGNQSITFTDASNKTVLKRNVASGMNFDTYYAYDVYDNLRFVIPPEAIHQLDISTGQFPSDLLDQFVFQYQYDNRDRMEWKKVPGAEPVVMIYDDRDRLVLTQDGEQAKDNLFSFTKYDALNRTIMTGETEINNSIPNLRDLLNGSDWLQNYDAFETLGGSKYGYTSNSLPKNLDLVEIHTVTYYDNYDFRSEISLEGAEYDYGGHGMENAFEQSNHVKGQVTGSLTRVLGSNEMLASINYYDERYRLMQNISEQNGGNLITTNNGYDFAGNVLGTITEYHVNNENYFITESFTYDHLDRLMEVTHEVTEPVKWEGLVGYEMDANGDLTHTGAAGYTNTNAYSKTPIKFENNGSYSVEIETQGRFLIGLNDDPNSTSYSNMDYALYVAGNGWLYIYENGARKTGADFLNSYIIGDVVEIRKKNGQIHYVHNGEIFWTSSKAITTDLYADVTTYNVGDRILDAKISTSGKQLMVSNQYNELGELINRKLHEDGDNFAQSVDYRYNIRGWLTRINHADLSTDNANEKADLFGMELGYTDNFDLNAEAQYNGNIAAVKWGGKRNDIDAENVLQQNAYGYGYDGLNRITAADFYEGSAQTSGQKYQLRIDEYDQNGNIKQLKRRDADGVLMDDLTYDYAGSGNQLNFVSDIGDVETGFKDGNTSGLDYTYDDNGNMISDANKEIDSIKYNNLNLPEEVIFENGNKITYIYSASGTKLRQEVYENNTLIKATDYIGSLILENDTLQFIQTAEGRVVPKTVDGVDKNEYQYHLKDHLGNVRTTFAVRDDNYATDFETAGNPYFDNYDEITILSNPLKKSGNYAHRLSGGGTDVVGLMKTLYVSKGDKVSAEVYGKYLDAQFTNDEINGAALVNALVTMLGGGTLTGEGTIIENNLNSDFISAAMADGSEEESPKAYLNYIMLDKNFNYVNSGFERLAESAADPGDGSGTHQKLTFEEIAIEEDGYLMVFLSNESQQSVEVFWDDFRVDHHYNAVLQADDYYPFGLTFNSYTRSYSKANNYKFNGKEEQEETGWLDYGARMYMPDLGRWFNVDPLANKYDMHSPYHYALNNPVRYIDPDGMQIEGVTKKDAEKTHEDLNAIFAGEQFAAFRSLITRSGRKGNGKKFNAIDSDALSGAIEGLEGDDLALVNLVAGAINSEDVHKVEFVELGDDISSDGGDAVVEHLNNAQSGIGDASRNAEGNINSSVINVFGGAGFNVPTENGSHSIIVEGEGVQQSGGNRAVTTGHEVMGHGIPSARGADAKTNNTHAIRTDNLIRRVLGIQTRDGSNHAGGKVVDPNALPKIGN</sequence>
<feature type="domain" description="Ig-like" evidence="3">
    <location>
        <begin position="525"/>
        <end position="606"/>
    </location>
</feature>
<dbReference type="PANTHER" id="PTHR32305">
    <property type="match status" value="1"/>
</dbReference>
<feature type="domain" description="Ig-like" evidence="3">
    <location>
        <begin position="691"/>
        <end position="771"/>
    </location>
</feature>
<dbReference type="InterPro" id="IPR045619">
    <property type="entry name" value="DUF6443"/>
</dbReference>
<accession>E4TPY7</accession>
<protein>
    <recommendedName>
        <fullName evidence="7">YD repeat protein</fullName>
    </recommendedName>
</protein>
<dbReference type="InterPro" id="IPR050708">
    <property type="entry name" value="T6SS_VgrG/RHS"/>
</dbReference>
<feature type="region of interest" description="Disordered" evidence="1">
    <location>
        <begin position="2400"/>
        <end position="2420"/>
    </location>
</feature>
<dbReference type="EMBL" id="CP002349">
    <property type="protein sequence ID" value="ADR20544.1"/>
    <property type="molecule type" value="Genomic_DNA"/>
</dbReference>
<feature type="domain" description="DUF6443" evidence="4">
    <location>
        <begin position="936"/>
        <end position="1084"/>
    </location>
</feature>
<dbReference type="HOGENOM" id="CLU_229133_0_0_10"/>
<dbReference type="Pfam" id="PF20041">
    <property type="entry name" value="DUF6443"/>
    <property type="match status" value="1"/>
</dbReference>
<dbReference type="NCBIfam" id="TIGR03696">
    <property type="entry name" value="Rhs_assc_core"/>
    <property type="match status" value="1"/>
</dbReference>
<name>E4TPY7_MARTH</name>
<evidence type="ECO:0000313" key="6">
    <source>
        <dbReference type="Proteomes" id="UP000008720"/>
    </source>
</evidence>
<feature type="domain" description="Ig-like" evidence="3">
    <location>
        <begin position="442"/>
        <end position="522"/>
    </location>
</feature>
<dbReference type="STRING" id="643867.Ftrac_0540"/>
<dbReference type="InterPro" id="IPR044023">
    <property type="entry name" value="Ig_7"/>
</dbReference>
<feature type="region of interest" description="Disordered" evidence="1">
    <location>
        <begin position="187"/>
        <end position="211"/>
    </location>
</feature>
<keyword evidence="6" id="KW-1185">Reference proteome</keyword>
<evidence type="ECO:0000259" key="4">
    <source>
        <dbReference type="Pfam" id="PF20041"/>
    </source>
</evidence>
<feature type="domain" description="Ig-like" evidence="3">
    <location>
        <begin position="608"/>
        <end position="687"/>
    </location>
</feature>
<evidence type="ECO:0000313" key="5">
    <source>
        <dbReference type="EMBL" id="ADR20544.1"/>
    </source>
</evidence>
<keyword evidence="2" id="KW-0732">Signal</keyword>
<feature type="chain" id="PRO_5003189989" description="YD repeat protein" evidence="2">
    <location>
        <begin position="25"/>
        <end position="2420"/>
    </location>
</feature>
<reference evidence="5 6" key="1">
    <citation type="journal article" date="2011" name="Stand. Genomic Sci.">
        <title>Complete genome sequence of Marivirga tractuosa type strain (H-43).</title>
        <authorList>
            <person name="Pagani I."/>
            <person name="Chertkov O."/>
            <person name="Lapidus A."/>
            <person name="Lucas S."/>
            <person name="Del Rio T.G."/>
            <person name="Tice H."/>
            <person name="Copeland A."/>
            <person name="Cheng J.F."/>
            <person name="Nolan M."/>
            <person name="Saunders E."/>
            <person name="Pitluck S."/>
            <person name="Held B."/>
            <person name="Goodwin L."/>
            <person name="Liolios K."/>
            <person name="Ovchinikova G."/>
            <person name="Ivanova N."/>
            <person name="Mavromatis K."/>
            <person name="Pati A."/>
            <person name="Chen A."/>
            <person name="Palaniappan K."/>
            <person name="Land M."/>
            <person name="Hauser L."/>
            <person name="Jeffries C.D."/>
            <person name="Detter J.C."/>
            <person name="Han C."/>
            <person name="Tapia R."/>
            <person name="Ngatchou-Djao O.D."/>
            <person name="Rohde M."/>
            <person name="Goker M."/>
            <person name="Spring S."/>
            <person name="Sikorski J."/>
            <person name="Woyke T."/>
            <person name="Bristow J."/>
            <person name="Eisen J.A."/>
            <person name="Markowitz V."/>
            <person name="Hugenholtz P."/>
            <person name="Klenk H.P."/>
            <person name="Kyrpides N.C."/>
        </authorList>
    </citation>
    <scope>NUCLEOTIDE SEQUENCE [LARGE SCALE GENOMIC DNA]</scope>
    <source>
        <strain evidence="6">ATCC 23168 / DSM 4126 / NBRC 15989 / NCIMB 1408 / VKM B-1430 / H-43</strain>
    </source>
</reference>
<evidence type="ECO:0000256" key="1">
    <source>
        <dbReference type="SAM" id="MobiDB-lite"/>
    </source>
</evidence>
<organism evidence="5 6">
    <name type="scientific">Marivirga tractuosa (strain ATCC 23168 / DSM 4126 / NBRC 15989 / NCIMB 1408 / VKM B-1430 / H-43)</name>
    <name type="common">Microscilla tractuosa</name>
    <name type="synonym">Flexibacter tractuosus</name>
    <dbReference type="NCBI Taxonomy" id="643867"/>
    <lineage>
        <taxon>Bacteria</taxon>
        <taxon>Pseudomonadati</taxon>
        <taxon>Bacteroidota</taxon>
        <taxon>Cytophagia</taxon>
        <taxon>Cytophagales</taxon>
        <taxon>Marivirgaceae</taxon>
        <taxon>Marivirga</taxon>
    </lineage>
</organism>
<dbReference type="Pfam" id="PF19081">
    <property type="entry name" value="Ig_7"/>
    <property type="match status" value="6"/>
</dbReference>
<evidence type="ECO:0000256" key="2">
    <source>
        <dbReference type="SAM" id="SignalP"/>
    </source>
</evidence>
<dbReference type="PANTHER" id="PTHR32305:SF15">
    <property type="entry name" value="PROTEIN RHSA-RELATED"/>
    <property type="match status" value="1"/>
</dbReference>
<dbReference type="Gene3D" id="2.180.10.10">
    <property type="entry name" value="RHS repeat-associated core"/>
    <property type="match status" value="3"/>
</dbReference>
<dbReference type="InterPro" id="IPR022385">
    <property type="entry name" value="Rhs_assc_core"/>
</dbReference>
<dbReference type="KEGG" id="mtt:Ftrac_0540"/>
<feature type="domain" description="Ig-like" evidence="3">
    <location>
        <begin position="359"/>
        <end position="439"/>
    </location>
</feature>
<feature type="signal peptide" evidence="2">
    <location>
        <begin position="1"/>
        <end position="24"/>
    </location>
</feature>
<dbReference type="eggNOG" id="COG3209">
    <property type="taxonomic scope" value="Bacteria"/>
</dbReference>
<dbReference type="RefSeq" id="WP_013452695.1">
    <property type="nucleotide sequence ID" value="NC_014759.1"/>
</dbReference>
<proteinExistence type="predicted"/>
<gene>
    <name evidence="5" type="ordered locus">Ftrac_0540</name>
</gene>
<evidence type="ECO:0000259" key="3">
    <source>
        <dbReference type="Pfam" id="PF19081"/>
    </source>
</evidence>
<evidence type="ECO:0008006" key="7">
    <source>
        <dbReference type="Google" id="ProtNLM"/>
    </source>
</evidence>
<feature type="domain" description="Ig-like" evidence="3">
    <location>
        <begin position="189"/>
        <end position="264"/>
    </location>
</feature>
<dbReference type="Proteomes" id="UP000008720">
    <property type="component" value="Chromosome"/>
</dbReference>